<dbReference type="STRING" id="560819.SAMN05428998_14847"/>
<accession>A0A1Y6CQA9</accession>
<dbReference type="Proteomes" id="UP000192917">
    <property type="component" value="Unassembled WGS sequence"/>
</dbReference>
<name>A0A1Y6CQA9_9PROT</name>
<keyword evidence="2" id="KW-1185">Reference proteome</keyword>
<reference evidence="1 2" key="1">
    <citation type="submission" date="2017-04" db="EMBL/GenBank/DDBJ databases">
        <authorList>
            <person name="Afonso C.L."/>
            <person name="Miller P.J."/>
            <person name="Scott M.A."/>
            <person name="Spackman E."/>
            <person name="Goraichik I."/>
            <person name="Dimitrov K.M."/>
            <person name="Suarez D.L."/>
            <person name="Swayne D.E."/>
        </authorList>
    </citation>
    <scope>NUCLEOTIDE SEQUENCE [LARGE SCALE GENOMIC DNA]</scope>
    <source>
        <strain evidence="1 2">USBA 355</strain>
    </source>
</reference>
<gene>
    <name evidence="1" type="ORF">SAMN05428998_14847</name>
</gene>
<evidence type="ECO:0000313" key="2">
    <source>
        <dbReference type="Proteomes" id="UP000192917"/>
    </source>
</evidence>
<sequence length="142" mass="16041">MTFVLADRRPQFDWKISVQRPDPKSGGKHVTSTFTARFDPLTPEEEQERLEGAAVRLDTAGDDGMKGLVARSLEAQEEDKSLLRRVWVGWGKDVVGQDNKPLEYSDELREQMIAWPEIRTAVLAAYNEAMNPQNPKGTKRGN</sequence>
<proteinExistence type="predicted"/>
<dbReference type="AlphaFoldDB" id="A0A1Y6CQA9"/>
<organism evidence="1 2">
    <name type="scientific">Tistlia consotensis USBA 355</name>
    <dbReference type="NCBI Taxonomy" id="560819"/>
    <lineage>
        <taxon>Bacteria</taxon>
        <taxon>Pseudomonadati</taxon>
        <taxon>Pseudomonadota</taxon>
        <taxon>Alphaproteobacteria</taxon>
        <taxon>Rhodospirillales</taxon>
        <taxon>Rhodovibrionaceae</taxon>
        <taxon>Tistlia</taxon>
    </lineage>
</organism>
<protein>
    <submittedName>
        <fullName evidence="1">Uncharacterized protein</fullName>
    </submittedName>
</protein>
<dbReference type="RefSeq" id="WP_085127073.1">
    <property type="nucleotide sequence ID" value="NZ_FWZX01000048.1"/>
</dbReference>
<dbReference type="EMBL" id="FWZX01000048">
    <property type="protein sequence ID" value="SMF83080.1"/>
    <property type="molecule type" value="Genomic_DNA"/>
</dbReference>
<evidence type="ECO:0000313" key="1">
    <source>
        <dbReference type="EMBL" id="SMF83080.1"/>
    </source>
</evidence>